<gene>
    <name evidence="1" type="ORF">BN1723_015134</name>
</gene>
<accession>A0A0G4MRK5</accession>
<dbReference type="AlphaFoldDB" id="A0A0G4MRK5"/>
<evidence type="ECO:0000313" key="1">
    <source>
        <dbReference type="EMBL" id="CRK36812.1"/>
    </source>
</evidence>
<protein>
    <submittedName>
        <fullName evidence="1">Uncharacterized protein</fullName>
    </submittedName>
</protein>
<name>A0A0G4MRK5_VERLO</name>
<organism evidence="1 2">
    <name type="scientific">Verticillium longisporum</name>
    <name type="common">Verticillium dahliae var. longisporum</name>
    <dbReference type="NCBI Taxonomy" id="100787"/>
    <lineage>
        <taxon>Eukaryota</taxon>
        <taxon>Fungi</taxon>
        <taxon>Dikarya</taxon>
        <taxon>Ascomycota</taxon>
        <taxon>Pezizomycotina</taxon>
        <taxon>Sordariomycetes</taxon>
        <taxon>Hypocreomycetidae</taxon>
        <taxon>Glomerellales</taxon>
        <taxon>Plectosphaerellaceae</taxon>
        <taxon>Verticillium</taxon>
    </lineage>
</organism>
<proteinExistence type="predicted"/>
<dbReference type="Proteomes" id="UP000045706">
    <property type="component" value="Unassembled WGS sequence"/>
</dbReference>
<reference evidence="2" key="1">
    <citation type="submission" date="2015-05" db="EMBL/GenBank/DDBJ databases">
        <authorList>
            <person name="Fogelqvist Johan"/>
        </authorList>
    </citation>
    <scope>NUCLEOTIDE SEQUENCE [LARGE SCALE GENOMIC DNA]</scope>
</reference>
<sequence>MTTNSRSPTDFATVNILDASHRQALERALTRILHTNHVEVTYAEILDGMPLAATYREFFYAWKTHPSVNHIELCSGSLEKARDFRAHFKIASLQFSLVSYKTLLAFQDAASGSKQFYLRLLELLAVSCHRIAVYLYDLGGRNHHHTEHERWRDRPGDDDPWGSHRPPIVFTHGPYNAFEQYPHGLADVAAYWAEARIFGGVFVFDRGETETECREIYMHACFPGSPRTLFALTSKQFGELIHFLLDEDGELSDGSNESSAQVESTAQCPLPIRATSENRWRWDPWDAIARFHVFRDKYERKVAEYKPIHLQPARRTGDWPELGDQMLLDVCEYERQQGTHVDQAMIDRLKMSIKMVTPSSPLWPGYSRWAEEQSRPRFEDE</sequence>
<evidence type="ECO:0000313" key="2">
    <source>
        <dbReference type="Proteomes" id="UP000045706"/>
    </source>
</evidence>
<dbReference type="EMBL" id="CVQI01029446">
    <property type="protein sequence ID" value="CRK36812.1"/>
    <property type="molecule type" value="Genomic_DNA"/>
</dbReference>